<dbReference type="OrthoDB" id="7032749at2"/>
<proteinExistence type="predicted"/>
<feature type="transmembrane region" description="Helical" evidence="1">
    <location>
        <begin position="59"/>
        <end position="81"/>
    </location>
</feature>
<dbReference type="Proteomes" id="UP000239504">
    <property type="component" value="Unassembled WGS sequence"/>
</dbReference>
<reference evidence="2 3" key="1">
    <citation type="submission" date="2017-12" db="EMBL/GenBank/DDBJ databases">
        <authorList>
            <person name="Hurst M.R.H."/>
        </authorList>
    </citation>
    <scope>NUCLEOTIDE SEQUENCE [LARGE SCALE GENOMIC DNA]</scope>
    <source>
        <strain evidence="2 3">SY-3-19</strain>
    </source>
</reference>
<dbReference type="Gene3D" id="3.30.450.40">
    <property type="match status" value="1"/>
</dbReference>
<protein>
    <submittedName>
        <fullName evidence="2">Uncharacterized protein</fullName>
    </submittedName>
</protein>
<keyword evidence="1" id="KW-1133">Transmembrane helix</keyword>
<keyword evidence="1" id="KW-0472">Membrane</keyword>
<gene>
    <name evidence="2" type="ORF">CW354_14215</name>
</gene>
<evidence type="ECO:0000313" key="3">
    <source>
        <dbReference type="Proteomes" id="UP000239504"/>
    </source>
</evidence>
<evidence type="ECO:0000256" key="1">
    <source>
        <dbReference type="SAM" id="Phobius"/>
    </source>
</evidence>
<accession>A0A2S7K3V3</accession>
<sequence>MEDPLTRLFSLSEDIGGRFKNRSKRISRGTLFVKLALLALGGLAAGASQFFLIPEGEVFGVWNSVGVIGAALVFLGALYLAATDEDASDDLESARSAISTAYELYAQLDDLEIYFDEMERAKELYFAMKTMAQTLESWLTQERRGTEDELVQALVESAARSLRIALGFQVADHWTICIYKATPTDADARTMLTCVGHDRSVMCELKDARPWPDGVGIPGVAFASGREVVIPNLFAPGVSDIFHVNENVEARETDKSRYSSAAAVPILVEPHKTPWGVVVATSSCTDHFHNNEKPGLHTIDAVRALAAMIALAFSANSAISCKTGPENGGSEPKKTPEKP</sequence>
<evidence type="ECO:0000313" key="2">
    <source>
        <dbReference type="EMBL" id="PQA87190.1"/>
    </source>
</evidence>
<organism evidence="2 3">
    <name type="scientific">Hyphococcus luteus</name>
    <dbReference type="NCBI Taxonomy" id="2058213"/>
    <lineage>
        <taxon>Bacteria</taxon>
        <taxon>Pseudomonadati</taxon>
        <taxon>Pseudomonadota</taxon>
        <taxon>Alphaproteobacteria</taxon>
        <taxon>Parvularculales</taxon>
        <taxon>Parvularculaceae</taxon>
        <taxon>Hyphococcus</taxon>
    </lineage>
</organism>
<name>A0A2S7K3V3_9PROT</name>
<dbReference type="SUPFAM" id="SSF55781">
    <property type="entry name" value="GAF domain-like"/>
    <property type="match status" value="1"/>
</dbReference>
<dbReference type="RefSeq" id="WP_104830748.1">
    <property type="nucleotide sequence ID" value="NZ_PJCH01000010.1"/>
</dbReference>
<keyword evidence="1" id="KW-0812">Transmembrane</keyword>
<comment type="caution">
    <text evidence="2">The sequence shown here is derived from an EMBL/GenBank/DDBJ whole genome shotgun (WGS) entry which is preliminary data.</text>
</comment>
<feature type="transmembrane region" description="Helical" evidence="1">
    <location>
        <begin position="31"/>
        <end position="53"/>
    </location>
</feature>
<dbReference type="InterPro" id="IPR029016">
    <property type="entry name" value="GAF-like_dom_sf"/>
</dbReference>
<dbReference type="AlphaFoldDB" id="A0A2S7K3V3"/>
<dbReference type="EMBL" id="PJCH01000010">
    <property type="protein sequence ID" value="PQA87190.1"/>
    <property type="molecule type" value="Genomic_DNA"/>
</dbReference>
<keyword evidence="3" id="KW-1185">Reference proteome</keyword>